<evidence type="ECO:0000313" key="2">
    <source>
        <dbReference type="EMBL" id="KAK3778993.1"/>
    </source>
</evidence>
<dbReference type="InterPro" id="IPR013762">
    <property type="entry name" value="Integrase-like_cat_sf"/>
</dbReference>
<keyword evidence="1" id="KW-0233">DNA recombination</keyword>
<comment type="caution">
    <text evidence="2">The sequence shown here is derived from an EMBL/GenBank/DDBJ whole genome shotgun (WGS) entry which is preliminary data.</text>
</comment>
<dbReference type="Gene3D" id="1.10.443.10">
    <property type="entry name" value="Intergrase catalytic core"/>
    <property type="match status" value="1"/>
</dbReference>
<protein>
    <submittedName>
        <fullName evidence="2">Uncharacterized protein</fullName>
    </submittedName>
</protein>
<dbReference type="SUPFAM" id="SSF56349">
    <property type="entry name" value="DNA breaking-rejoining enzymes"/>
    <property type="match status" value="1"/>
</dbReference>
<evidence type="ECO:0000256" key="1">
    <source>
        <dbReference type="ARBA" id="ARBA00023172"/>
    </source>
</evidence>
<gene>
    <name evidence="2" type="ORF">RRG08_034251</name>
</gene>
<dbReference type="InterPro" id="IPR011010">
    <property type="entry name" value="DNA_brk_join_enz"/>
</dbReference>
<reference evidence="2" key="1">
    <citation type="journal article" date="2023" name="G3 (Bethesda)">
        <title>A reference genome for the long-term kleptoplast-retaining sea slug Elysia crispata morphotype clarki.</title>
        <authorList>
            <person name="Eastman K.E."/>
            <person name="Pendleton A.L."/>
            <person name="Shaikh M.A."/>
            <person name="Suttiyut T."/>
            <person name="Ogas R."/>
            <person name="Tomko P."/>
            <person name="Gavelis G."/>
            <person name="Widhalm J.R."/>
            <person name="Wisecaver J.H."/>
        </authorList>
    </citation>
    <scope>NUCLEOTIDE SEQUENCE</scope>
    <source>
        <strain evidence="2">ECLA1</strain>
    </source>
</reference>
<organism evidence="2 3">
    <name type="scientific">Elysia crispata</name>
    <name type="common">lettuce slug</name>
    <dbReference type="NCBI Taxonomy" id="231223"/>
    <lineage>
        <taxon>Eukaryota</taxon>
        <taxon>Metazoa</taxon>
        <taxon>Spiralia</taxon>
        <taxon>Lophotrochozoa</taxon>
        <taxon>Mollusca</taxon>
        <taxon>Gastropoda</taxon>
        <taxon>Heterobranchia</taxon>
        <taxon>Euthyneura</taxon>
        <taxon>Panpulmonata</taxon>
        <taxon>Sacoglossa</taxon>
        <taxon>Placobranchoidea</taxon>
        <taxon>Plakobranchidae</taxon>
        <taxon>Elysia</taxon>
    </lineage>
</organism>
<dbReference type="AlphaFoldDB" id="A0AAE1DRH4"/>
<dbReference type="GO" id="GO:0006310">
    <property type="term" value="P:DNA recombination"/>
    <property type="evidence" value="ECO:0007669"/>
    <property type="project" value="UniProtKB-KW"/>
</dbReference>
<accession>A0AAE1DRH4</accession>
<name>A0AAE1DRH4_9GAST</name>
<evidence type="ECO:0000313" key="3">
    <source>
        <dbReference type="Proteomes" id="UP001283361"/>
    </source>
</evidence>
<dbReference type="GO" id="GO:0015074">
    <property type="term" value="P:DNA integration"/>
    <property type="evidence" value="ECO:0007669"/>
    <property type="project" value="InterPro"/>
</dbReference>
<dbReference type="GO" id="GO:0003677">
    <property type="term" value="F:DNA binding"/>
    <property type="evidence" value="ECO:0007669"/>
    <property type="project" value="InterPro"/>
</dbReference>
<sequence length="145" mass="15970">MYFGIKNDKNRKGFEVRLQPASTEKLDPVACLKSYLSITRSLAHDDGPTFLSLIPSHDGLSAAGVSDILRETIRDAGLDEKKFTPRSFRPTGASASKQATIPRLPNRLQDGEVAKFSITRTFTLSLAIPSLTICCLLKLCSRIHH</sequence>
<keyword evidence="3" id="KW-1185">Reference proteome</keyword>
<dbReference type="Proteomes" id="UP001283361">
    <property type="component" value="Unassembled WGS sequence"/>
</dbReference>
<dbReference type="EMBL" id="JAWDGP010002890">
    <property type="protein sequence ID" value="KAK3778993.1"/>
    <property type="molecule type" value="Genomic_DNA"/>
</dbReference>
<proteinExistence type="predicted"/>